<dbReference type="CDD" id="cd01651">
    <property type="entry name" value="RT_G2_intron"/>
    <property type="match status" value="1"/>
</dbReference>
<accession>A0ABV6NPF1</accession>
<dbReference type="InterPro" id="IPR000477">
    <property type="entry name" value="RT_dom"/>
</dbReference>
<organism evidence="3 4">
    <name type="scientific">Halalkalibacter alkalisediminis</name>
    <dbReference type="NCBI Taxonomy" id="935616"/>
    <lineage>
        <taxon>Bacteria</taxon>
        <taxon>Bacillati</taxon>
        <taxon>Bacillota</taxon>
        <taxon>Bacilli</taxon>
        <taxon>Bacillales</taxon>
        <taxon>Bacillaceae</taxon>
        <taxon>Halalkalibacter</taxon>
    </lineage>
</organism>
<gene>
    <name evidence="3" type="ORF">ACFFH4_27405</name>
</gene>
<dbReference type="Pfam" id="PF00078">
    <property type="entry name" value="RVT_1"/>
    <property type="match status" value="1"/>
</dbReference>
<dbReference type="InterPro" id="IPR051083">
    <property type="entry name" value="GrpII_Intron_Splice-Mob/Def"/>
</dbReference>
<name>A0ABV6NPF1_9BACI</name>
<keyword evidence="3" id="KW-0695">RNA-directed DNA polymerase</keyword>
<dbReference type="InterPro" id="IPR043502">
    <property type="entry name" value="DNA/RNA_pol_sf"/>
</dbReference>
<evidence type="ECO:0000313" key="3">
    <source>
        <dbReference type="EMBL" id="MFC0562554.1"/>
    </source>
</evidence>
<dbReference type="RefSeq" id="WP_273847613.1">
    <property type="nucleotide sequence ID" value="NZ_JAQQWT010000028.1"/>
</dbReference>
<evidence type="ECO:0000259" key="2">
    <source>
        <dbReference type="Pfam" id="PF00078"/>
    </source>
</evidence>
<dbReference type="Proteomes" id="UP001589833">
    <property type="component" value="Unassembled WGS sequence"/>
</dbReference>
<feature type="compositionally biased region" description="Basic and acidic residues" evidence="1">
    <location>
        <begin position="7"/>
        <end position="24"/>
    </location>
</feature>
<dbReference type="PANTHER" id="PTHR34047">
    <property type="entry name" value="NUCLEAR INTRON MATURASE 1, MITOCHONDRIAL-RELATED"/>
    <property type="match status" value="1"/>
</dbReference>
<keyword evidence="4" id="KW-1185">Reference proteome</keyword>
<dbReference type="GO" id="GO:0003964">
    <property type="term" value="F:RNA-directed DNA polymerase activity"/>
    <property type="evidence" value="ECO:0007669"/>
    <property type="project" value="UniProtKB-KW"/>
</dbReference>
<keyword evidence="3" id="KW-0548">Nucleotidyltransferase</keyword>
<dbReference type="PANTHER" id="PTHR34047:SF3">
    <property type="entry name" value="BLR2052 PROTEIN"/>
    <property type="match status" value="1"/>
</dbReference>
<feature type="domain" description="Reverse transcriptase" evidence="2">
    <location>
        <begin position="108"/>
        <end position="311"/>
    </location>
</feature>
<evidence type="ECO:0000313" key="4">
    <source>
        <dbReference type="Proteomes" id="UP001589833"/>
    </source>
</evidence>
<protein>
    <submittedName>
        <fullName evidence="3">Reverse transcriptase domain-containing protein</fullName>
    </submittedName>
</protein>
<comment type="caution">
    <text evidence="3">The sequence shown here is derived from an EMBL/GenBank/DDBJ whole genome shotgun (WGS) entry which is preliminary data.</text>
</comment>
<dbReference type="SUPFAM" id="SSF56672">
    <property type="entry name" value="DNA/RNA polymerases"/>
    <property type="match status" value="1"/>
</dbReference>
<feature type="region of interest" description="Disordered" evidence="1">
    <location>
        <begin position="1"/>
        <end position="25"/>
    </location>
</feature>
<reference evidence="3 4" key="1">
    <citation type="submission" date="2024-09" db="EMBL/GenBank/DDBJ databases">
        <authorList>
            <person name="Sun Q."/>
            <person name="Mori K."/>
        </authorList>
    </citation>
    <scope>NUCLEOTIDE SEQUENCE [LARGE SCALE GENOMIC DNA]</scope>
    <source>
        <strain evidence="3 4">NCAIM B.02301</strain>
    </source>
</reference>
<sequence length="324" mass="37374">MHRPQKTSKDDYPLEDKAEPEHTAEACSILHAEPRRRDGECSELISEIIDRDNLNRAYKRVKKNKGKPGIDGMTVDKLPLFLAKESRSLVLSIKDGTYEPQPVKRVEIPKPDGSKRKLGIPTVKDRLVQQAILQVIERWINPHFSEHSFGFRPNLSRSRRNRKSKTVLRRGVPIRGRHRYERFDTVNHDKLMYHVEEFIQDPVVLKLIRKFLRSGIMIGEKYEPSEIGTPQGGLCKVGGVISPVLANLFLHYAFDKWIAINHPSNPFARYADDAVIHCKTEEEAKRVLKSLSERMNECKLELHPSKTKIVYCKDADRTEEKHSV</sequence>
<dbReference type="EMBL" id="JBHLTR010000136">
    <property type="protein sequence ID" value="MFC0562554.1"/>
    <property type="molecule type" value="Genomic_DNA"/>
</dbReference>
<keyword evidence="3" id="KW-0808">Transferase</keyword>
<proteinExistence type="predicted"/>
<evidence type="ECO:0000256" key="1">
    <source>
        <dbReference type="SAM" id="MobiDB-lite"/>
    </source>
</evidence>